<proteinExistence type="inferred from homology"/>
<evidence type="ECO:0000313" key="3">
    <source>
        <dbReference type="Proteomes" id="UP000095237"/>
    </source>
</evidence>
<comment type="function">
    <text evidence="1">Could be involved in insertion of integral membrane proteins into the membrane.</text>
</comment>
<evidence type="ECO:0000256" key="1">
    <source>
        <dbReference type="HAMAP-Rule" id="MF_00386"/>
    </source>
</evidence>
<gene>
    <name evidence="2" type="ORF">ATZ36_01010</name>
</gene>
<comment type="caution">
    <text evidence="2">The sequence shown here is derived from an EMBL/GenBank/DDBJ whole genome shotgun (WGS) entry which is preliminary data.</text>
</comment>
<dbReference type="SMART" id="SM01234">
    <property type="entry name" value="Haemolytic"/>
    <property type="match status" value="1"/>
</dbReference>
<sequence>MKQVALFLIKRYKFISQVLPSVCRFQPSCSTYAYQAIETYGFFKGSFLTFKRIIRCHPFCAGGFDPMPLPKNEI</sequence>
<keyword evidence="1" id="KW-0472">Membrane</keyword>
<comment type="subcellular location">
    <subcellularLocation>
        <location evidence="1">Cell membrane</location>
        <topology evidence="1">Peripheral membrane protein</topology>
        <orientation evidence="1">Cytoplasmic side</orientation>
    </subcellularLocation>
</comment>
<name>A0A1E5IIR9_ENDTX</name>
<dbReference type="EMBL" id="LNVX01000344">
    <property type="protein sequence ID" value="OEG70406.1"/>
    <property type="molecule type" value="Genomic_DNA"/>
</dbReference>
<dbReference type="PANTHER" id="PTHR33383">
    <property type="entry name" value="MEMBRANE PROTEIN INSERTION EFFICIENCY FACTOR-RELATED"/>
    <property type="match status" value="1"/>
</dbReference>
<accession>A0A1E5IIR9</accession>
<reference evidence="2 3" key="1">
    <citation type="submission" date="2015-11" db="EMBL/GenBank/DDBJ databases">
        <title>Evidence for parallel genomic evolution in an endosymbiosis of termite gut flagellates.</title>
        <authorList>
            <person name="Zheng H."/>
        </authorList>
    </citation>
    <scope>NUCLEOTIDE SEQUENCE [LARGE SCALE GENOMIC DNA]</scope>
    <source>
        <strain evidence="2 3">CET450</strain>
    </source>
</reference>
<dbReference type="GO" id="GO:0005886">
    <property type="term" value="C:plasma membrane"/>
    <property type="evidence" value="ECO:0007669"/>
    <property type="project" value="UniProtKB-SubCell"/>
</dbReference>
<dbReference type="PANTHER" id="PTHR33383:SF1">
    <property type="entry name" value="MEMBRANE PROTEIN INSERTION EFFICIENCY FACTOR-RELATED"/>
    <property type="match status" value="1"/>
</dbReference>
<protein>
    <recommendedName>
        <fullName evidence="1">Putative membrane protein insertion efficiency factor</fullName>
    </recommendedName>
</protein>
<keyword evidence="1" id="KW-1003">Cell membrane</keyword>
<dbReference type="Proteomes" id="UP000095237">
    <property type="component" value="Unassembled WGS sequence"/>
</dbReference>
<comment type="similarity">
    <text evidence="1">Belongs to the UPF0161 family.</text>
</comment>
<organism evidence="2 3">
    <name type="scientific">Endomicrobium trichonymphae</name>
    <dbReference type="NCBI Taxonomy" id="1408204"/>
    <lineage>
        <taxon>Bacteria</taxon>
        <taxon>Pseudomonadati</taxon>
        <taxon>Elusimicrobiota</taxon>
        <taxon>Endomicrobiia</taxon>
        <taxon>Endomicrobiales</taxon>
        <taxon>Endomicrobiaceae</taxon>
        <taxon>Candidatus Endomicrobiellum</taxon>
    </lineage>
</organism>
<dbReference type="HAMAP" id="MF_00386">
    <property type="entry name" value="UPF0161_YidD"/>
    <property type="match status" value="1"/>
</dbReference>
<dbReference type="AlphaFoldDB" id="A0A1E5IIR9"/>
<dbReference type="NCBIfam" id="TIGR00278">
    <property type="entry name" value="membrane protein insertion efficiency factor YidD"/>
    <property type="match status" value="1"/>
</dbReference>
<dbReference type="InterPro" id="IPR002696">
    <property type="entry name" value="Membr_insert_effic_factor_YidD"/>
</dbReference>
<dbReference type="Pfam" id="PF01809">
    <property type="entry name" value="YidD"/>
    <property type="match status" value="1"/>
</dbReference>
<evidence type="ECO:0000313" key="2">
    <source>
        <dbReference type="EMBL" id="OEG70406.1"/>
    </source>
</evidence>
<keyword evidence="3" id="KW-1185">Reference proteome</keyword>